<comment type="caution">
    <text evidence="1">The sequence shown here is derived from an EMBL/GenBank/DDBJ whole genome shotgun (WGS) entry which is preliminary data.</text>
</comment>
<keyword evidence="2" id="KW-1185">Reference proteome</keyword>
<accession>A0ABN0NP69</accession>
<protein>
    <submittedName>
        <fullName evidence="1">Uncharacterized protein</fullName>
    </submittedName>
</protein>
<sequence>MCPILLAYMFFCLSEAQKIKVWQIGFYCSIGLFNDKGKRNI</sequence>
<gene>
    <name evidence="1" type="ORF">HMPREF0653_02472</name>
</gene>
<proteinExistence type="predicted"/>
<organism evidence="1 2">
    <name type="scientific">Prevotella disiens JCM 6334 = ATCC 29426</name>
    <dbReference type="NCBI Taxonomy" id="1235811"/>
    <lineage>
        <taxon>Bacteria</taxon>
        <taxon>Pseudomonadati</taxon>
        <taxon>Bacteroidota</taxon>
        <taxon>Bacteroidia</taxon>
        <taxon>Bacteroidales</taxon>
        <taxon>Prevotellaceae</taxon>
        <taxon>Prevotella</taxon>
    </lineage>
</organism>
<dbReference type="Proteomes" id="UP000016660">
    <property type="component" value="Unassembled WGS sequence"/>
</dbReference>
<reference evidence="1 2" key="1">
    <citation type="submission" date="2013-06" db="EMBL/GenBank/DDBJ databases">
        <authorList>
            <person name="Weinstock G."/>
            <person name="Sodergren E."/>
            <person name="Lobos E.A."/>
            <person name="Fulton L."/>
            <person name="Fulton R."/>
            <person name="Courtney L."/>
            <person name="Fronick C."/>
            <person name="O'Laughlin M."/>
            <person name="Godfrey J."/>
            <person name="Wilson R.M."/>
            <person name="Miner T."/>
            <person name="Farmer C."/>
            <person name="Delehaunty K."/>
            <person name="Cordes M."/>
            <person name="Minx P."/>
            <person name="Tomlinson C."/>
            <person name="Chen J."/>
            <person name="Wollam A."/>
            <person name="Pepin K.H."/>
            <person name="Bhonagiri V."/>
            <person name="Zhang X."/>
            <person name="Warren W."/>
            <person name="Mitreva M."/>
            <person name="Mardis E.R."/>
            <person name="Wilson R.K."/>
        </authorList>
    </citation>
    <scope>NUCLEOTIDE SEQUENCE [LARGE SCALE GENOMIC DNA]</scope>
    <source>
        <strain evidence="1 2">ATCC 29426</strain>
    </source>
</reference>
<dbReference type="EMBL" id="AWUY01000270">
    <property type="protein sequence ID" value="ERJ72013.1"/>
    <property type="molecule type" value="Genomic_DNA"/>
</dbReference>
<evidence type="ECO:0000313" key="1">
    <source>
        <dbReference type="EMBL" id="ERJ72013.1"/>
    </source>
</evidence>
<evidence type="ECO:0000313" key="2">
    <source>
        <dbReference type="Proteomes" id="UP000016660"/>
    </source>
</evidence>
<name>A0ABN0NP69_9BACT</name>